<feature type="DNA-binding region" description="Homeobox" evidence="4">
    <location>
        <begin position="81"/>
        <end position="112"/>
    </location>
</feature>
<keyword evidence="3 4" id="KW-0539">Nucleus</keyword>
<evidence type="ECO:0000256" key="4">
    <source>
        <dbReference type="PROSITE-ProRule" id="PRU00108"/>
    </source>
</evidence>
<reference evidence="7" key="2">
    <citation type="submission" date="2025-08" db="UniProtKB">
        <authorList>
            <consortium name="Ensembl"/>
        </authorList>
    </citation>
    <scope>IDENTIFICATION</scope>
    <source>
        <strain evidence="7">Isolate ISIS603380</strain>
    </source>
</reference>
<reference evidence="7" key="3">
    <citation type="submission" date="2025-09" db="UniProtKB">
        <authorList>
            <consortium name="Ensembl"/>
        </authorList>
    </citation>
    <scope>IDENTIFICATION</scope>
    <source>
        <strain evidence="7">Isolate ISIS603380</strain>
    </source>
</reference>
<keyword evidence="8" id="KW-1185">Reference proteome</keyword>
<evidence type="ECO:0000256" key="2">
    <source>
        <dbReference type="ARBA" id="ARBA00023155"/>
    </source>
</evidence>
<dbReference type="PANTHER" id="PTHR10390">
    <property type="entry name" value="HOMEOBOX PROTEIN SIX"/>
    <property type="match status" value="1"/>
</dbReference>
<protein>
    <recommendedName>
        <fullName evidence="6">Homeobox domain-containing protein</fullName>
    </recommendedName>
</protein>
<dbReference type="InParanoid" id="G3U957"/>
<dbReference type="GO" id="GO:0005667">
    <property type="term" value="C:transcription regulator complex"/>
    <property type="evidence" value="ECO:0007669"/>
    <property type="project" value="TreeGrafter"/>
</dbReference>
<dbReference type="CDD" id="cd00086">
    <property type="entry name" value="homeodomain"/>
    <property type="match status" value="1"/>
</dbReference>
<evidence type="ECO:0000256" key="3">
    <source>
        <dbReference type="ARBA" id="ARBA00023242"/>
    </source>
</evidence>
<proteinExistence type="predicted"/>
<evidence type="ECO:0000259" key="6">
    <source>
        <dbReference type="PROSITE" id="PS50071"/>
    </source>
</evidence>
<dbReference type="Ensembl" id="ENSLAFT00000027825.1">
    <property type="protein sequence ID" value="ENSLAFP00000024365.1"/>
    <property type="gene ID" value="ENSLAFG00000032642.1"/>
</dbReference>
<dbReference type="GO" id="GO:0005634">
    <property type="term" value="C:nucleus"/>
    <property type="evidence" value="ECO:0007669"/>
    <property type="project" value="UniProtKB-SubCell"/>
</dbReference>
<dbReference type="PROSITE" id="PS50071">
    <property type="entry name" value="HOMEOBOX_2"/>
    <property type="match status" value="1"/>
</dbReference>
<evidence type="ECO:0000256" key="5">
    <source>
        <dbReference type="RuleBase" id="RU000682"/>
    </source>
</evidence>
<dbReference type="HOGENOM" id="CLU_041997_1_0_1"/>
<dbReference type="Pfam" id="PF00046">
    <property type="entry name" value="Homeodomain"/>
    <property type="match status" value="1"/>
</dbReference>
<reference evidence="7 8" key="1">
    <citation type="submission" date="2009-06" db="EMBL/GenBank/DDBJ databases">
        <title>The Genome Sequence of Loxodonta africana (African elephant).</title>
        <authorList>
            <person name="Di Palma F."/>
            <person name="Heiman D."/>
            <person name="Young S."/>
            <person name="Johnson J."/>
            <person name="Lander E.S."/>
            <person name="Lindblad-Toh K."/>
        </authorList>
    </citation>
    <scope>NUCLEOTIDE SEQUENCE [LARGE SCALE GENOMIC DNA]</scope>
    <source>
        <strain evidence="7 8">Isolate ISIS603380</strain>
    </source>
</reference>
<dbReference type="SUPFAM" id="SSF46689">
    <property type="entry name" value="Homeodomain-like"/>
    <property type="match status" value="1"/>
</dbReference>
<dbReference type="eggNOG" id="KOG0775">
    <property type="taxonomic scope" value="Eukaryota"/>
</dbReference>
<comment type="subcellular location">
    <subcellularLocation>
        <location evidence="4 5">Nucleus</location>
    </subcellularLocation>
</comment>
<dbReference type="Gene3D" id="1.10.10.60">
    <property type="entry name" value="Homeodomain-like"/>
    <property type="match status" value="1"/>
</dbReference>
<evidence type="ECO:0000313" key="8">
    <source>
        <dbReference type="Proteomes" id="UP000007646"/>
    </source>
</evidence>
<dbReference type="AlphaFoldDB" id="G3U957"/>
<name>G3U957_LOXAF</name>
<dbReference type="GO" id="GO:0000981">
    <property type="term" value="F:DNA-binding transcription factor activity, RNA polymerase II-specific"/>
    <property type="evidence" value="ECO:0007669"/>
    <property type="project" value="TreeGrafter"/>
</dbReference>
<dbReference type="GeneTree" id="ENSGT00390000013263"/>
<dbReference type="STRING" id="9785.ENSLAFP00000024365"/>
<keyword evidence="2 4" id="KW-0371">Homeobox</keyword>
<dbReference type="Proteomes" id="UP000007646">
    <property type="component" value="Unassembled WGS sequence"/>
</dbReference>
<dbReference type="InterPro" id="IPR001356">
    <property type="entry name" value="HD"/>
</dbReference>
<dbReference type="GO" id="GO:0000978">
    <property type="term" value="F:RNA polymerase II cis-regulatory region sequence-specific DNA binding"/>
    <property type="evidence" value="ECO:0007669"/>
    <property type="project" value="TreeGrafter"/>
</dbReference>
<organism evidence="7 8">
    <name type="scientific">Loxodonta africana</name>
    <name type="common">African elephant</name>
    <dbReference type="NCBI Taxonomy" id="9785"/>
    <lineage>
        <taxon>Eukaryota</taxon>
        <taxon>Metazoa</taxon>
        <taxon>Chordata</taxon>
        <taxon>Craniata</taxon>
        <taxon>Vertebrata</taxon>
        <taxon>Euteleostomi</taxon>
        <taxon>Mammalia</taxon>
        <taxon>Eutheria</taxon>
        <taxon>Afrotheria</taxon>
        <taxon>Proboscidea</taxon>
        <taxon>Elephantidae</taxon>
        <taxon>Loxodonta</taxon>
    </lineage>
</organism>
<dbReference type="GO" id="GO:0048741">
    <property type="term" value="P:skeletal muscle fiber development"/>
    <property type="evidence" value="ECO:0007669"/>
    <property type="project" value="TreeGrafter"/>
</dbReference>
<dbReference type="GO" id="GO:0014857">
    <property type="term" value="P:regulation of skeletal muscle cell proliferation"/>
    <property type="evidence" value="ECO:0007669"/>
    <property type="project" value="TreeGrafter"/>
</dbReference>
<dbReference type="PANTHER" id="PTHR10390:SF34">
    <property type="entry name" value="ANOMALOUS HOMEOBOX PROTEIN"/>
    <property type="match status" value="1"/>
</dbReference>
<evidence type="ECO:0000313" key="7">
    <source>
        <dbReference type="Ensembl" id="ENSLAFP00000024365.1"/>
    </source>
</evidence>
<evidence type="ECO:0000256" key="1">
    <source>
        <dbReference type="ARBA" id="ARBA00023125"/>
    </source>
</evidence>
<dbReference type="InterPro" id="IPR009057">
    <property type="entry name" value="Homeodomain-like_sf"/>
</dbReference>
<accession>G3U957</accession>
<sequence length="289" mass="32497">CWVPVGSLELVQLWNDIHYILAMRRLGVAMLTLVQKFHCRERNLPQPSLCPEGLRSRNFLREVRQKLQDLASGMSTNFNKAQQETLSSETSLSEEQVYNWFASYRQKQRALLQHVELAWGTSAQGSDVWGRGLEPLCPSGDLQADPWCVDRSQWSRREEKGPPRFPETTQGLWAPLLPALGLTGDKVFSKPPALRSLQGALQPSRLREEMDIDSHLTSLPPLLPPEFIFPQIPHPEPAQAMSSLPQPASALELSQPQPSTQVEWSDGQASNDSLWGAWMLFEYSEGSLG</sequence>
<keyword evidence="1 4" id="KW-0238">DNA-binding</keyword>
<feature type="domain" description="Homeobox" evidence="6">
    <location>
        <begin position="79"/>
        <end position="111"/>
    </location>
</feature>